<accession>A0ABP8A227</accession>
<dbReference type="Pfam" id="PF04397">
    <property type="entry name" value="LytTR"/>
    <property type="match status" value="1"/>
</dbReference>
<dbReference type="Gene3D" id="3.40.50.2300">
    <property type="match status" value="1"/>
</dbReference>
<dbReference type="SUPFAM" id="SSF52172">
    <property type="entry name" value="CheY-like"/>
    <property type="match status" value="1"/>
</dbReference>
<keyword evidence="4" id="KW-0238">DNA-binding</keyword>
<dbReference type="RefSeq" id="WP_257095888.1">
    <property type="nucleotide sequence ID" value="NZ_BAAAZK010000006.1"/>
</dbReference>
<dbReference type="SMART" id="SM00850">
    <property type="entry name" value="LytTR"/>
    <property type="match status" value="1"/>
</dbReference>
<dbReference type="EMBL" id="BAAAZK010000006">
    <property type="protein sequence ID" value="GAA4175949.1"/>
    <property type="molecule type" value="Genomic_DNA"/>
</dbReference>
<dbReference type="PROSITE" id="PS50110">
    <property type="entry name" value="RESPONSE_REGULATORY"/>
    <property type="match status" value="1"/>
</dbReference>
<proteinExistence type="predicted"/>
<evidence type="ECO:0000313" key="5">
    <source>
        <dbReference type="Proteomes" id="UP001500167"/>
    </source>
</evidence>
<dbReference type="InterPro" id="IPR011006">
    <property type="entry name" value="CheY-like_superfamily"/>
</dbReference>
<evidence type="ECO:0000313" key="4">
    <source>
        <dbReference type="EMBL" id="GAA4175949.1"/>
    </source>
</evidence>
<feature type="modified residue" description="4-aspartylphosphate" evidence="1">
    <location>
        <position position="54"/>
    </location>
</feature>
<evidence type="ECO:0000259" key="2">
    <source>
        <dbReference type="PROSITE" id="PS50110"/>
    </source>
</evidence>
<dbReference type="PANTHER" id="PTHR37299">
    <property type="entry name" value="TRANSCRIPTIONAL REGULATOR-RELATED"/>
    <property type="match status" value="1"/>
</dbReference>
<dbReference type="SMART" id="SM00448">
    <property type="entry name" value="REC"/>
    <property type="match status" value="1"/>
</dbReference>
<dbReference type="GO" id="GO:0003677">
    <property type="term" value="F:DNA binding"/>
    <property type="evidence" value="ECO:0007669"/>
    <property type="project" value="UniProtKB-KW"/>
</dbReference>
<evidence type="ECO:0000256" key="1">
    <source>
        <dbReference type="PROSITE-ProRule" id="PRU00169"/>
    </source>
</evidence>
<reference evidence="5" key="1">
    <citation type="journal article" date="2019" name="Int. J. Syst. Evol. Microbiol.">
        <title>The Global Catalogue of Microorganisms (GCM) 10K type strain sequencing project: providing services to taxonomists for standard genome sequencing and annotation.</title>
        <authorList>
            <consortium name="The Broad Institute Genomics Platform"/>
            <consortium name="The Broad Institute Genome Sequencing Center for Infectious Disease"/>
            <person name="Wu L."/>
            <person name="Ma J."/>
        </authorList>
    </citation>
    <scope>NUCLEOTIDE SEQUENCE [LARGE SCALE GENOMIC DNA]</scope>
    <source>
        <strain evidence="5">JCM 16722</strain>
    </source>
</reference>
<dbReference type="InterPro" id="IPR001789">
    <property type="entry name" value="Sig_transdc_resp-reg_receiver"/>
</dbReference>
<dbReference type="PANTHER" id="PTHR37299:SF1">
    <property type="entry name" value="STAGE 0 SPORULATION PROTEIN A HOMOLOG"/>
    <property type="match status" value="1"/>
</dbReference>
<dbReference type="Pfam" id="PF00072">
    <property type="entry name" value="Response_reg"/>
    <property type="match status" value="1"/>
</dbReference>
<dbReference type="InterPro" id="IPR046947">
    <property type="entry name" value="LytR-like"/>
</dbReference>
<keyword evidence="1" id="KW-0597">Phosphoprotein</keyword>
<comment type="caution">
    <text evidence="4">The sequence shown here is derived from an EMBL/GenBank/DDBJ whole genome shotgun (WGS) entry which is preliminary data.</text>
</comment>
<feature type="domain" description="HTH LytTR-type" evidence="3">
    <location>
        <begin position="137"/>
        <end position="234"/>
    </location>
</feature>
<sequence length="237" mass="27824">MINCLILDDEPNAVKLLEDHILKVPFLVLKQKCYDAFEAIAYLKQEQVDLIFMDINMPQMSGLELAAQLPKNQCIIFTTAYSSYALEGYEYNAIDYLLKPITFKRFIHAIEKVRNYVLVDRKIVTDTSKERHSDHYIFVKSGKQYIKLDYQCILYFEAQKEYVTVVSTDRQILVYKRMKQLEAELPDFFIRIHNSFIVNIKHLDRIVDNQAVIGQTKIPISNSYRDQFLSLIAKHIL</sequence>
<organism evidence="4 5">
    <name type="scientific">Sphingobacterium ginsenosidimutans</name>
    <dbReference type="NCBI Taxonomy" id="687845"/>
    <lineage>
        <taxon>Bacteria</taxon>
        <taxon>Pseudomonadati</taxon>
        <taxon>Bacteroidota</taxon>
        <taxon>Sphingobacteriia</taxon>
        <taxon>Sphingobacteriales</taxon>
        <taxon>Sphingobacteriaceae</taxon>
        <taxon>Sphingobacterium</taxon>
    </lineage>
</organism>
<evidence type="ECO:0000259" key="3">
    <source>
        <dbReference type="PROSITE" id="PS50930"/>
    </source>
</evidence>
<feature type="domain" description="Response regulatory" evidence="2">
    <location>
        <begin position="3"/>
        <end position="114"/>
    </location>
</feature>
<protein>
    <submittedName>
        <fullName evidence="4">LytTR family DNA-binding domain-containing protein</fullName>
    </submittedName>
</protein>
<dbReference type="InterPro" id="IPR007492">
    <property type="entry name" value="LytTR_DNA-bd_dom"/>
</dbReference>
<dbReference type="PROSITE" id="PS50930">
    <property type="entry name" value="HTH_LYTTR"/>
    <property type="match status" value="1"/>
</dbReference>
<dbReference type="Proteomes" id="UP001500167">
    <property type="component" value="Unassembled WGS sequence"/>
</dbReference>
<gene>
    <name evidence="4" type="ORF">GCM10022218_22630</name>
</gene>
<keyword evidence="5" id="KW-1185">Reference proteome</keyword>
<dbReference type="Gene3D" id="2.40.50.1020">
    <property type="entry name" value="LytTr DNA-binding domain"/>
    <property type="match status" value="1"/>
</dbReference>
<name>A0ABP8A227_9SPHI</name>